<feature type="binding site" evidence="5">
    <location>
        <position position="164"/>
    </location>
    <ligand>
        <name>Mn(2+)</name>
        <dbReference type="ChEBI" id="CHEBI:29035"/>
    </ligand>
</feature>
<evidence type="ECO:0000259" key="7">
    <source>
        <dbReference type="Pfam" id="PF00081"/>
    </source>
</evidence>
<dbReference type="SUPFAM" id="SSF54719">
    <property type="entry name" value="Fe,Mn superoxide dismutase (SOD), C-terminal domain"/>
    <property type="match status" value="1"/>
</dbReference>
<comment type="function">
    <text evidence="6">Destroys radicals which are normally produced within the cells and which are toxic to biological systems.</text>
</comment>
<evidence type="ECO:0000256" key="3">
    <source>
        <dbReference type="ARBA" id="ARBA00022723"/>
    </source>
</evidence>
<feature type="binding site" evidence="5">
    <location>
        <position position="27"/>
    </location>
    <ligand>
        <name>Mn(2+)</name>
        <dbReference type="ChEBI" id="CHEBI:29035"/>
    </ligand>
</feature>
<dbReference type="EMBL" id="SNWD01000011">
    <property type="protein sequence ID" value="TDN79918.1"/>
    <property type="molecule type" value="Genomic_DNA"/>
</dbReference>
<dbReference type="InterPro" id="IPR019831">
    <property type="entry name" value="Mn/Fe_SOD_N"/>
</dbReference>
<dbReference type="RefSeq" id="WP_133496429.1">
    <property type="nucleotide sequence ID" value="NZ_BMLU01000011.1"/>
</dbReference>
<keyword evidence="3 5" id="KW-0479">Metal-binding</keyword>
<evidence type="ECO:0000256" key="4">
    <source>
        <dbReference type="ARBA" id="ARBA00023002"/>
    </source>
</evidence>
<gene>
    <name evidence="9" type="ORF">EV664_11175</name>
</gene>
<keyword evidence="10" id="KW-1185">Reference proteome</keyword>
<organism evidence="9 10">
    <name type="scientific">Stakelama pacifica</name>
    <dbReference type="NCBI Taxonomy" id="517720"/>
    <lineage>
        <taxon>Bacteria</taxon>
        <taxon>Pseudomonadati</taxon>
        <taxon>Pseudomonadota</taxon>
        <taxon>Alphaproteobacteria</taxon>
        <taxon>Sphingomonadales</taxon>
        <taxon>Sphingomonadaceae</taxon>
        <taxon>Stakelama</taxon>
    </lineage>
</organism>
<evidence type="ECO:0000313" key="10">
    <source>
        <dbReference type="Proteomes" id="UP000295493"/>
    </source>
</evidence>
<accession>A0A4V3BSP4</accession>
<dbReference type="Gene3D" id="3.55.40.20">
    <property type="entry name" value="Iron/manganese superoxide dismutase, C-terminal domain"/>
    <property type="match status" value="1"/>
</dbReference>
<dbReference type="PRINTS" id="PR01703">
    <property type="entry name" value="MNSODISMTASE"/>
</dbReference>
<dbReference type="GO" id="GO:0004784">
    <property type="term" value="F:superoxide dismutase activity"/>
    <property type="evidence" value="ECO:0007669"/>
    <property type="project" value="UniProtKB-EC"/>
</dbReference>
<dbReference type="InterPro" id="IPR019833">
    <property type="entry name" value="Mn/Fe_SOD_BS"/>
</dbReference>
<proteinExistence type="inferred from homology"/>
<dbReference type="PROSITE" id="PS00088">
    <property type="entry name" value="SOD_MN"/>
    <property type="match status" value="1"/>
</dbReference>
<sequence>MAFELPELPYAKDALAPHMSAETLDFHHGKHHAAYVKKTNDALADNGLEGAKLSEVIRQAKAKGNQGLFNNSAQIWNHSFFWQCLTPNSAAPGGKLADMIKEEFGSADDLVKKLVEESSGHFASGWGWLVLDGGKLKVTSLHDADTPVAYEGMKPLLTIDVWEHAYYIDYRNARPDYLDNVTKIINWDFVAQNIDGEGVSRADQG</sequence>
<evidence type="ECO:0000259" key="8">
    <source>
        <dbReference type="Pfam" id="PF02777"/>
    </source>
</evidence>
<dbReference type="PANTHER" id="PTHR42769">
    <property type="entry name" value="SUPEROXIDE DISMUTASE"/>
    <property type="match status" value="1"/>
</dbReference>
<dbReference type="InterPro" id="IPR036314">
    <property type="entry name" value="SOD_C_sf"/>
</dbReference>
<evidence type="ECO:0000313" key="9">
    <source>
        <dbReference type="EMBL" id="TDN79918.1"/>
    </source>
</evidence>
<dbReference type="GO" id="GO:0046872">
    <property type="term" value="F:metal ion binding"/>
    <property type="evidence" value="ECO:0007669"/>
    <property type="project" value="UniProtKB-KW"/>
</dbReference>
<dbReference type="PIRSF" id="PIRSF000349">
    <property type="entry name" value="SODismutase"/>
    <property type="match status" value="1"/>
</dbReference>
<reference evidence="9 10" key="1">
    <citation type="submission" date="2019-03" db="EMBL/GenBank/DDBJ databases">
        <title>Genomic Encyclopedia of Type Strains, Phase IV (KMG-IV): sequencing the most valuable type-strain genomes for metagenomic binning, comparative biology and taxonomic classification.</title>
        <authorList>
            <person name="Goeker M."/>
        </authorList>
    </citation>
    <scope>NUCLEOTIDE SEQUENCE [LARGE SCALE GENOMIC DNA]</scope>
    <source>
        <strain evidence="9 10">DSM 25059</strain>
    </source>
</reference>
<feature type="binding site" evidence="5">
    <location>
        <position position="78"/>
    </location>
    <ligand>
        <name>Mn(2+)</name>
        <dbReference type="ChEBI" id="CHEBI:29035"/>
    </ligand>
</feature>
<dbReference type="AlphaFoldDB" id="A0A4V3BSP4"/>
<evidence type="ECO:0000256" key="5">
    <source>
        <dbReference type="PIRSR" id="PIRSR000349-1"/>
    </source>
</evidence>
<name>A0A4V3BSP4_9SPHN</name>
<protein>
    <recommendedName>
        <fullName evidence="2 6">Superoxide dismutase</fullName>
        <ecNumber evidence="2 6">1.15.1.1</ecNumber>
    </recommendedName>
</protein>
<comment type="catalytic activity">
    <reaction evidence="6">
        <text>2 superoxide + 2 H(+) = H2O2 + O2</text>
        <dbReference type="Rhea" id="RHEA:20696"/>
        <dbReference type="ChEBI" id="CHEBI:15378"/>
        <dbReference type="ChEBI" id="CHEBI:15379"/>
        <dbReference type="ChEBI" id="CHEBI:16240"/>
        <dbReference type="ChEBI" id="CHEBI:18421"/>
        <dbReference type="EC" id="1.15.1.1"/>
    </reaction>
</comment>
<dbReference type="OrthoDB" id="9803125at2"/>
<dbReference type="InterPro" id="IPR036324">
    <property type="entry name" value="Mn/Fe_SOD_N_sf"/>
</dbReference>
<dbReference type="Pfam" id="PF02777">
    <property type="entry name" value="Sod_Fe_C"/>
    <property type="match status" value="1"/>
</dbReference>
<dbReference type="SUPFAM" id="SSF46609">
    <property type="entry name" value="Fe,Mn superoxide dismutase (SOD), N-terminal domain"/>
    <property type="match status" value="1"/>
</dbReference>
<dbReference type="InterPro" id="IPR019832">
    <property type="entry name" value="Mn/Fe_SOD_C"/>
</dbReference>
<feature type="domain" description="Manganese/iron superoxide dismutase N-terminal" evidence="7">
    <location>
        <begin position="3"/>
        <end position="85"/>
    </location>
</feature>
<feature type="binding site" evidence="5">
    <location>
        <position position="160"/>
    </location>
    <ligand>
        <name>Mn(2+)</name>
        <dbReference type="ChEBI" id="CHEBI:29035"/>
    </ligand>
</feature>
<evidence type="ECO:0000256" key="6">
    <source>
        <dbReference type="RuleBase" id="RU000414"/>
    </source>
</evidence>
<dbReference type="Gene3D" id="1.10.287.990">
    <property type="entry name" value="Fe,Mn superoxide dismutase (SOD) domain"/>
    <property type="match status" value="1"/>
</dbReference>
<comment type="similarity">
    <text evidence="1 6">Belongs to the iron/manganese superoxide dismutase family.</text>
</comment>
<dbReference type="Pfam" id="PF00081">
    <property type="entry name" value="Sod_Fe_N"/>
    <property type="match status" value="1"/>
</dbReference>
<comment type="caution">
    <text evidence="9">The sequence shown here is derived from an EMBL/GenBank/DDBJ whole genome shotgun (WGS) entry which is preliminary data.</text>
</comment>
<dbReference type="Proteomes" id="UP000295493">
    <property type="component" value="Unassembled WGS sequence"/>
</dbReference>
<keyword evidence="4 6" id="KW-0560">Oxidoreductase</keyword>
<dbReference type="InterPro" id="IPR001189">
    <property type="entry name" value="Mn/Fe_SOD"/>
</dbReference>
<evidence type="ECO:0000256" key="2">
    <source>
        <dbReference type="ARBA" id="ARBA00012682"/>
    </source>
</evidence>
<feature type="domain" description="Manganese/iron superoxide dismutase C-terminal" evidence="8">
    <location>
        <begin position="93"/>
        <end position="193"/>
    </location>
</feature>
<dbReference type="EC" id="1.15.1.1" evidence="2 6"/>
<dbReference type="PANTHER" id="PTHR42769:SF3">
    <property type="entry name" value="SUPEROXIDE DISMUTASE [FE] 2, CHLOROPLASTIC"/>
    <property type="match status" value="1"/>
</dbReference>
<evidence type="ECO:0000256" key="1">
    <source>
        <dbReference type="ARBA" id="ARBA00008714"/>
    </source>
</evidence>